<evidence type="ECO:0000313" key="3">
    <source>
        <dbReference type="Proteomes" id="UP000308444"/>
    </source>
</evidence>
<accession>A0A9X9F567</accession>
<dbReference type="AlphaFoldDB" id="A0A9X9F567"/>
<comment type="caution">
    <text evidence="2">The sequence shown here is derived from an EMBL/GenBank/DDBJ whole genome shotgun (WGS) entry which is preliminary data.</text>
</comment>
<feature type="non-terminal residue" evidence="2">
    <location>
        <position position="47"/>
    </location>
</feature>
<dbReference type="Proteomes" id="UP000308444">
    <property type="component" value="Unassembled WGS sequence"/>
</dbReference>
<feature type="transmembrane region" description="Helical" evidence="1">
    <location>
        <begin position="26"/>
        <end position="45"/>
    </location>
</feature>
<reference evidence="2 3" key="1">
    <citation type="journal article" date="2019" name="Environ. Microbiol.">
        <title>An active ?-lactamase is a part of an orchestrated cell wall stress resistance network of Bacillus subtilis and related rhizosphere species.</title>
        <authorList>
            <person name="Bucher T."/>
            <person name="Keren-Paz A."/>
            <person name="Hausser J."/>
            <person name="Olender T."/>
            <person name="Cytryn E."/>
            <person name="Kolodkin-Gal I."/>
        </authorList>
    </citation>
    <scope>NUCLEOTIDE SEQUENCE [LARGE SCALE GENOMIC DNA]</scope>
    <source>
        <strain evidence="2 3">I32</strain>
    </source>
</reference>
<keyword evidence="1" id="KW-1133">Transmembrane helix</keyword>
<gene>
    <name evidence="2" type="ORF">FC695_19805</name>
</gene>
<protein>
    <submittedName>
        <fullName evidence="2">ABC transporter permease</fullName>
    </submittedName>
</protein>
<name>A0A9X9F567_BACCE</name>
<evidence type="ECO:0000256" key="1">
    <source>
        <dbReference type="SAM" id="Phobius"/>
    </source>
</evidence>
<sequence length="47" mass="5325">MENTKAVMKPASITIKKNGIKKVRKLNVKVLVRAITIPVIILIIWQL</sequence>
<keyword evidence="1" id="KW-0812">Transmembrane</keyword>
<proteinExistence type="predicted"/>
<dbReference type="EMBL" id="SZOH01001382">
    <property type="protein sequence ID" value="TKJ01173.1"/>
    <property type="molecule type" value="Genomic_DNA"/>
</dbReference>
<keyword evidence="1" id="KW-0472">Membrane</keyword>
<organism evidence="2 3">
    <name type="scientific">Bacillus cereus</name>
    <dbReference type="NCBI Taxonomy" id="1396"/>
    <lineage>
        <taxon>Bacteria</taxon>
        <taxon>Bacillati</taxon>
        <taxon>Bacillota</taxon>
        <taxon>Bacilli</taxon>
        <taxon>Bacillales</taxon>
        <taxon>Bacillaceae</taxon>
        <taxon>Bacillus</taxon>
        <taxon>Bacillus cereus group</taxon>
    </lineage>
</organism>
<evidence type="ECO:0000313" key="2">
    <source>
        <dbReference type="EMBL" id="TKJ01173.1"/>
    </source>
</evidence>